<feature type="compositionally biased region" description="Basic residues" evidence="1">
    <location>
        <begin position="618"/>
        <end position="630"/>
    </location>
</feature>
<gene>
    <name evidence="2" type="ORF">ADUPG1_014004</name>
</gene>
<sequence length="650" mass="73217">MKRESKLLIVQTHSTSKLDGKDSVLHSGEFGHGVWLDLAVSPLLEKDFSDEKSSDSEEIMSKNDSNDENIPEFKTLCIELTISPICIDPESLSHFLRSSCSLCNFSESKGDHIGVNPSTGFEANEILFCFPLFTPVQAISSFPVSSSLYGSISALWWSLFCLDLSIPSKPHSPCLMTEICVEDVWDGAIDGSIPSEDICEFIPAGTECLSPCSIVIPSICLSDLPGWGCRDGIEWFGQKIVEHIVKATLMMADLKDCHEYDGDSLQPDCYHEPKIMTSASSSSCCLLTSAASLLSPTSHLHGPKTLSSRHSQQSKATLFTDRKGGNINRSRSNSCRNILFSIFGTEKVYCEPIGRDEEERIQKARLLSKLAQDQMIERDLESREKRKAEEEDIMFLDSAERIHHLIDHDLRDSQCLSSQCLSSDAVKGTQEKEYICDHNGINASSRSCSASFLPWVAKKKRRQEERAKEEERKRRREIYKTRGAQGQKMSKLSKNDSSKVSKKRKVKGKEEEEDLSTSSKASSSVIAFISSFMTNQSNEVLGHEADNQTKRKKKKKKRRRKKEEKEKDEEEEEEEKKKAVGVGSREHSGCLESVDMKNHNSLYTDSALNDEVEVGKKVTLKKKRRKKHKEKEKESVRKDDDSLEGKEEEK</sequence>
<keyword evidence="3" id="KW-1185">Reference proteome</keyword>
<dbReference type="Proteomes" id="UP001057375">
    <property type="component" value="Unassembled WGS sequence"/>
</dbReference>
<reference evidence="2" key="1">
    <citation type="submission" date="2022-03" db="EMBL/GenBank/DDBJ databases">
        <title>Draft genome sequence of Aduncisulcus paluster, a free-living microaerophilic Fornicata.</title>
        <authorList>
            <person name="Yuyama I."/>
            <person name="Kume K."/>
            <person name="Tamura T."/>
            <person name="Inagaki Y."/>
            <person name="Hashimoto T."/>
        </authorList>
    </citation>
    <scope>NUCLEOTIDE SEQUENCE</scope>
    <source>
        <strain evidence="2">NY0171</strain>
    </source>
</reference>
<feature type="compositionally biased region" description="Basic and acidic residues" evidence="1">
    <location>
        <begin position="584"/>
        <end position="598"/>
    </location>
</feature>
<feature type="region of interest" description="Disordered" evidence="1">
    <location>
        <begin position="300"/>
        <end position="325"/>
    </location>
</feature>
<accession>A0ABQ5KA32</accession>
<evidence type="ECO:0000313" key="3">
    <source>
        <dbReference type="Proteomes" id="UP001057375"/>
    </source>
</evidence>
<feature type="compositionally biased region" description="Polar residues" evidence="1">
    <location>
        <begin position="305"/>
        <end position="317"/>
    </location>
</feature>
<protein>
    <submittedName>
        <fullName evidence="2">Uncharacterized protein</fullName>
    </submittedName>
</protein>
<proteinExistence type="predicted"/>
<comment type="caution">
    <text evidence="2">The sequence shown here is derived from an EMBL/GenBank/DDBJ whole genome shotgun (WGS) entry which is preliminary data.</text>
</comment>
<feature type="region of interest" description="Disordered" evidence="1">
    <location>
        <begin position="535"/>
        <end position="650"/>
    </location>
</feature>
<name>A0ABQ5KA32_9EUKA</name>
<evidence type="ECO:0000313" key="2">
    <source>
        <dbReference type="EMBL" id="GKT27751.1"/>
    </source>
</evidence>
<organism evidence="2 3">
    <name type="scientific">Aduncisulcus paluster</name>
    <dbReference type="NCBI Taxonomy" id="2918883"/>
    <lineage>
        <taxon>Eukaryota</taxon>
        <taxon>Metamonada</taxon>
        <taxon>Carpediemonas-like organisms</taxon>
        <taxon>Aduncisulcus</taxon>
    </lineage>
</organism>
<feature type="compositionally biased region" description="Basic and acidic residues" evidence="1">
    <location>
        <begin position="631"/>
        <end position="650"/>
    </location>
</feature>
<feature type="region of interest" description="Disordered" evidence="1">
    <location>
        <begin position="459"/>
        <end position="520"/>
    </location>
</feature>
<evidence type="ECO:0000256" key="1">
    <source>
        <dbReference type="SAM" id="MobiDB-lite"/>
    </source>
</evidence>
<feature type="compositionally biased region" description="Basic and acidic residues" evidence="1">
    <location>
        <begin position="462"/>
        <end position="472"/>
    </location>
</feature>
<dbReference type="EMBL" id="BQXS01012765">
    <property type="protein sequence ID" value="GKT27751.1"/>
    <property type="molecule type" value="Genomic_DNA"/>
</dbReference>
<feature type="compositionally biased region" description="Basic residues" evidence="1">
    <location>
        <begin position="550"/>
        <end position="562"/>
    </location>
</feature>
<feature type="non-terminal residue" evidence="2">
    <location>
        <position position="650"/>
    </location>
</feature>